<evidence type="ECO:0000313" key="3">
    <source>
        <dbReference type="RefSeq" id="XP_042561313.1"/>
    </source>
</evidence>
<sequence length="251" mass="26264">MCVAETIESHGPAREKPLTVFQTRPLAPSADTTLEQLALVNGILKTSYSEKLLQLKEKLREQKASEEATDTKPETPETANGEQAEEQTTNEGEVAEGETTPTDGAAQEMTDQIAEGHVEETPSPEEKASGQLSTTANAESPILNGNCSASDTDEEGGAGRNEDQSKLTNGEVSPTANGNQSDDAEPKVNGVSGSHDEEDNTKDGALTAVSKSGSKVGVSTETDTQSEATMINGGNNIMTNGEVAPARQDSE</sequence>
<feature type="compositionally biased region" description="Basic and acidic residues" evidence="1">
    <location>
        <begin position="60"/>
        <end position="75"/>
    </location>
</feature>
<feature type="compositionally biased region" description="Low complexity" evidence="1">
    <location>
        <begin position="229"/>
        <end position="241"/>
    </location>
</feature>
<protein>
    <submittedName>
        <fullName evidence="3">Uncharacterized protein LOC122130661</fullName>
    </submittedName>
</protein>
<dbReference type="GeneID" id="122130661"/>
<feature type="region of interest" description="Disordered" evidence="1">
    <location>
        <begin position="60"/>
        <end position="104"/>
    </location>
</feature>
<feature type="compositionally biased region" description="Polar residues" evidence="1">
    <location>
        <begin position="166"/>
        <end position="181"/>
    </location>
</feature>
<dbReference type="AlphaFoldDB" id="A0A8M1KG76"/>
<dbReference type="RefSeq" id="XP_042561313.1">
    <property type="nucleotide sequence ID" value="XM_042705379.1"/>
</dbReference>
<feature type="compositionally biased region" description="Basic and acidic residues" evidence="1">
    <location>
        <begin position="117"/>
        <end position="128"/>
    </location>
</feature>
<feature type="region of interest" description="Disordered" evidence="1">
    <location>
        <begin position="117"/>
        <end position="251"/>
    </location>
</feature>
<dbReference type="KEGG" id="char:122130661"/>
<reference evidence="3" key="1">
    <citation type="submission" date="2025-08" db="UniProtKB">
        <authorList>
            <consortium name="RefSeq"/>
        </authorList>
    </citation>
    <scope>IDENTIFICATION</scope>
</reference>
<dbReference type="Proteomes" id="UP000515152">
    <property type="component" value="Unplaced"/>
</dbReference>
<feature type="compositionally biased region" description="Polar residues" evidence="1">
    <location>
        <begin position="77"/>
        <end position="91"/>
    </location>
</feature>
<feature type="compositionally biased region" description="Low complexity" evidence="1">
    <location>
        <begin position="209"/>
        <end position="219"/>
    </location>
</feature>
<accession>A0A8M1KG76</accession>
<organism evidence="2 3">
    <name type="scientific">Clupea harengus</name>
    <name type="common">Atlantic herring</name>
    <dbReference type="NCBI Taxonomy" id="7950"/>
    <lineage>
        <taxon>Eukaryota</taxon>
        <taxon>Metazoa</taxon>
        <taxon>Chordata</taxon>
        <taxon>Craniata</taxon>
        <taxon>Vertebrata</taxon>
        <taxon>Euteleostomi</taxon>
        <taxon>Actinopterygii</taxon>
        <taxon>Neopterygii</taxon>
        <taxon>Teleostei</taxon>
        <taxon>Clupei</taxon>
        <taxon>Clupeiformes</taxon>
        <taxon>Clupeoidei</taxon>
        <taxon>Clupeidae</taxon>
        <taxon>Clupea</taxon>
    </lineage>
</organism>
<gene>
    <name evidence="3" type="primary">LOC122130661</name>
</gene>
<feature type="compositionally biased region" description="Polar residues" evidence="1">
    <location>
        <begin position="130"/>
        <end position="150"/>
    </location>
</feature>
<evidence type="ECO:0000313" key="2">
    <source>
        <dbReference type="Proteomes" id="UP000515152"/>
    </source>
</evidence>
<keyword evidence="2" id="KW-1185">Reference proteome</keyword>
<proteinExistence type="predicted"/>
<name>A0A8M1KG76_CLUHA</name>
<evidence type="ECO:0000256" key="1">
    <source>
        <dbReference type="SAM" id="MobiDB-lite"/>
    </source>
</evidence>